<dbReference type="Proteomes" id="UP000266723">
    <property type="component" value="Unassembled WGS sequence"/>
</dbReference>
<organism evidence="1 2">
    <name type="scientific">Brassica cretica</name>
    <name type="common">Mustard</name>
    <dbReference type="NCBI Taxonomy" id="69181"/>
    <lineage>
        <taxon>Eukaryota</taxon>
        <taxon>Viridiplantae</taxon>
        <taxon>Streptophyta</taxon>
        <taxon>Embryophyta</taxon>
        <taxon>Tracheophyta</taxon>
        <taxon>Spermatophyta</taxon>
        <taxon>Magnoliopsida</taxon>
        <taxon>eudicotyledons</taxon>
        <taxon>Gunneridae</taxon>
        <taxon>Pentapetalae</taxon>
        <taxon>rosids</taxon>
        <taxon>malvids</taxon>
        <taxon>Brassicales</taxon>
        <taxon>Brassicaceae</taxon>
        <taxon>Brassiceae</taxon>
        <taxon>Brassica</taxon>
    </lineage>
</organism>
<accession>A0ABQ7BGH7</accession>
<evidence type="ECO:0008006" key="3">
    <source>
        <dbReference type="Google" id="ProtNLM"/>
    </source>
</evidence>
<keyword evidence="2" id="KW-1185">Reference proteome</keyword>
<dbReference type="EMBL" id="QGKV02001507">
    <property type="protein sequence ID" value="KAF3531442.1"/>
    <property type="molecule type" value="Genomic_DNA"/>
</dbReference>
<comment type="caution">
    <text evidence="1">The sequence shown here is derived from an EMBL/GenBank/DDBJ whole genome shotgun (WGS) entry which is preliminary data.</text>
</comment>
<evidence type="ECO:0000313" key="1">
    <source>
        <dbReference type="EMBL" id="KAF3531442.1"/>
    </source>
</evidence>
<evidence type="ECO:0000313" key="2">
    <source>
        <dbReference type="Proteomes" id="UP000266723"/>
    </source>
</evidence>
<protein>
    <recommendedName>
        <fullName evidence="3">RNase H type-1 domain-containing protein</fullName>
    </recommendedName>
</protein>
<proteinExistence type="predicted"/>
<reference evidence="1 2" key="1">
    <citation type="journal article" date="2020" name="BMC Genomics">
        <title>Intraspecific diversification of the crop wild relative Brassica cretica Lam. using demographic model selection.</title>
        <authorList>
            <person name="Kioukis A."/>
            <person name="Michalopoulou V.A."/>
            <person name="Briers L."/>
            <person name="Pirintsos S."/>
            <person name="Studholme D.J."/>
            <person name="Pavlidis P."/>
            <person name="Sarris P.F."/>
        </authorList>
    </citation>
    <scope>NUCLEOTIDE SEQUENCE [LARGE SCALE GENOMIC DNA]</scope>
    <source>
        <strain evidence="2">cv. PFS-1207/04</strain>
    </source>
</reference>
<sequence length="116" mass="12803">MHSCRAFPCLSSGLDAQLNALLWSVESLASHHLDNVIFESSSLDLRRALLQPHHFSQHQVLISLILQRLNGFQAWSVDFVKTLRNLTVLSIANSKEALTKSLGFYSSAAAAVRVVS</sequence>
<name>A0ABQ7BGH7_BRACR</name>
<gene>
    <name evidence="1" type="ORF">DY000_02036980</name>
</gene>